<reference evidence="3 4" key="1">
    <citation type="submission" date="2019-02" db="EMBL/GenBank/DDBJ databases">
        <title>Planctomycetal bacteria perform biofilm scaping via a novel small molecule.</title>
        <authorList>
            <person name="Jeske O."/>
            <person name="Boedeker C."/>
            <person name="Wiegand S."/>
            <person name="Breitling P."/>
            <person name="Kallscheuer N."/>
            <person name="Jogler M."/>
            <person name="Rohde M."/>
            <person name="Petersen J."/>
            <person name="Medema M.H."/>
            <person name="Surup F."/>
            <person name="Jogler C."/>
        </authorList>
    </citation>
    <scope>NUCLEOTIDE SEQUENCE [LARGE SCALE GENOMIC DNA]</scope>
    <source>
        <strain evidence="3 4">Mal15</strain>
    </source>
</reference>
<keyword evidence="4" id="KW-1185">Reference proteome</keyword>
<dbReference type="Gene3D" id="3.40.50.300">
    <property type="entry name" value="P-loop containing nucleotide triphosphate hydrolases"/>
    <property type="match status" value="1"/>
</dbReference>
<feature type="region of interest" description="Disordered" evidence="2">
    <location>
        <begin position="1"/>
        <end position="54"/>
    </location>
</feature>
<dbReference type="EMBL" id="CP036264">
    <property type="protein sequence ID" value="QEF98019.1"/>
    <property type="molecule type" value="Genomic_DNA"/>
</dbReference>
<dbReference type="PANTHER" id="PTHR35369">
    <property type="entry name" value="BLR3025 PROTEIN-RELATED"/>
    <property type="match status" value="1"/>
</dbReference>
<keyword evidence="1" id="KW-0227">DNA damage</keyword>
<evidence type="ECO:0000313" key="4">
    <source>
        <dbReference type="Proteomes" id="UP000321353"/>
    </source>
</evidence>
<gene>
    <name evidence="3" type="ORF">Mal15_20650</name>
</gene>
<evidence type="ECO:0000256" key="1">
    <source>
        <dbReference type="ARBA" id="ARBA00022763"/>
    </source>
</evidence>
<evidence type="ECO:0000256" key="2">
    <source>
        <dbReference type="SAM" id="MobiDB-lite"/>
    </source>
</evidence>
<sequence>MANQQQFFSFMEPPAVKPPAAVCPPASNRRISNEPQPSGASLRAQDLPAPAPPDRASILKSLRAKVGCISTARRDDGVGFSTGCESLDRWLPSGGLHPSTLTEWIAAHDGVAAGSLAMSAAASRLRQIPARPLVIVDCSGTFYPPAAVSLGVPHQRMILLRPRSGADAIWAIDQSLRSGAAAAVWASLPMQVDDRDARRLQLAAEAGRTPGLFVRGFATRGKPSFAEVQFYVSQQQRDTAQRATKRRPTHRWRDFEVLSITLDRVRGGVAGKQLQLQITDAATLRPLSTTAPQTPRHETAAEHLASQLAHPAIAKRVASRRDARTAS</sequence>
<protein>
    <recommendedName>
        <fullName evidence="5">SOS cell division inhibitor</fullName>
    </recommendedName>
</protein>
<dbReference type="KEGG" id="smam:Mal15_20650"/>
<dbReference type="InterPro" id="IPR050356">
    <property type="entry name" value="SulA_CellDiv_inhibitor"/>
</dbReference>
<name>A0A5B9MBT3_9BACT</name>
<evidence type="ECO:0000313" key="3">
    <source>
        <dbReference type="EMBL" id="QEF98019.1"/>
    </source>
</evidence>
<dbReference type="Proteomes" id="UP000321353">
    <property type="component" value="Chromosome"/>
</dbReference>
<dbReference type="PANTHER" id="PTHR35369:SF3">
    <property type="entry name" value="TRANSLESION DNA SYNTHESIS-ASSOCIATED PROTEIN IMUA"/>
    <property type="match status" value="1"/>
</dbReference>
<dbReference type="InterPro" id="IPR027417">
    <property type="entry name" value="P-loop_NTPase"/>
</dbReference>
<feature type="region of interest" description="Disordered" evidence="2">
    <location>
        <begin position="290"/>
        <end position="327"/>
    </location>
</feature>
<accession>A0A5B9MBT3</accession>
<feature type="compositionally biased region" description="Polar residues" evidence="2">
    <location>
        <begin position="29"/>
        <end position="39"/>
    </location>
</feature>
<dbReference type="SUPFAM" id="SSF52540">
    <property type="entry name" value="P-loop containing nucleoside triphosphate hydrolases"/>
    <property type="match status" value="1"/>
</dbReference>
<evidence type="ECO:0008006" key="5">
    <source>
        <dbReference type="Google" id="ProtNLM"/>
    </source>
</evidence>
<organism evidence="3 4">
    <name type="scientific">Stieleria maiorica</name>
    <dbReference type="NCBI Taxonomy" id="2795974"/>
    <lineage>
        <taxon>Bacteria</taxon>
        <taxon>Pseudomonadati</taxon>
        <taxon>Planctomycetota</taxon>
        <taxon>Planctomycetia</taxon>
        <taxon>Pirellulales</taxon>
        <taxon>Pirellulaceae</taxon>
        <taxon>Stieleria</taxon>
    </lineage>
</organism>
<proteinExistence type="predicted"/>
<dbReference type="AlphaFoldDB" id="A0A5B9MBT3"/>
<dbReference type="GO" id="GO:0006281">
    <property type="term" value="P:DNA repair"/>
    <property type="evidence" value="ECO:0007669"/>
    <property type="project" value="TreeGrafter"/>
</dbReference>